<dbReference type="Proteomes" id="UP001162501">
    <property type="component" value="Chromosome 17"/>
</dbReference>
<evidence type="ECO:0000313" key="2">
    <source>
        <dbReference type="Proteomes" id="UP001162501"/>
    </source>
</evidence>
<evidence type="ECO:0000313" key="1">
    <source>
        <dbReference type="EMBL" id="CAI9697218.1"/>
    </source>
</evidence>
<accession>A0ACB0EA70</accession>
<sequence length="131" mass="14071">MGSRESGRASWHRTGALRGLCPARSRSWQPDPGCPFQTRKPKTPVVLSSRASLAHCAPGGLWDLNWCARRPPRFAAQRARAGRAEIALYLEAAARHLLSPKEGSSRGSPAPPVGARALCEDSGRPPWPSPG</sequence>
<proteinExistence type="predicted"/>
<gene>
    <name evidence="1" type="ORF">MRATA1EN3_LOCUS8431</name>
</gene>
<name>A0ACB0EA70_RANTA</name>
<protein>
    <submittedName>
        <fullName evidence="1">Uncharacterized protein</fullName>
    </submittedName>
</protein>
<dbReference type="EMBL" id="OX596101">
    <property type="protein sequence ID" value="CAI9697218.1"/>
    <property type="molecule type" value="Genomic_DNA"/>
</dbReference>
<organism evidence="1 2">
    <name type="scientific">Rangifer tarandus platyrhynchus</name>
    <name type="common">Svalbard reindeer</name>
    <dbReference type="NCBI Taxonomy" id="3082113"/>
    <lineage>
        <taxon>Eukaryota</taxon>
        <taxon>Metazoa</taxon>
        <taxon>Chordata</taxon>
        <taxon>Craniata</taxon>
        <taxon>Vertebrata</taxon>
        <taxon>Euteleostomi</taxon>
        <taxon>Mammalia</taxon>
        <taxon>Eutheria</taxon>
        <taxon>Laurasiatheria</taxon>
        <taxon>Artiodactyla</taxon>
        <taxon>Ruminantia</taxon>
        <taxon>Pecora</taxon>
        <taxon>Cervidae</taxon>
        <taxon>Odocoileinae</taxon>
        <taxon>Rangifer</taxon>
    </lineage>
</organism>
<reference evidence="1" key="1">
    <citation type="submission" date="2023-05" db="EMBL/GenBank/DDBJ databases">
        <authorList>
            <consortium name="ELIXIR-Norway"/>
        </authorList>
    </citation>
    <scope>NUCLEOTIDE SEQUENCE</scope>
</reference>